<reference evidence="1 2" key="2">
    <citation type="submission" date="2018-11" db="EMBL/GenBank/DDBJ databases">
        <authorList>
            <consortium name="Pathogen Informatics"/>
        </authorList>
    </citation>
    <scope>NUCLEOTIDE SEQUENCE [LARGE SCALE GENOMIC DNA]</scope>
</reference>
<name>A0A0M3JQ78_ANISI</name>
<protein>
    <submittedName>
        <fullName evidence="3">FH2 domain-containing protein</fullName>
    </submittedName>
</protein>
<dbReference type="OrthoDB" id="1737613at2759"/>
<dbReference type="AlphaFoldDB" id="A0A0M3JQ78"/>
<evidence type="ECO:0000313" key="2">
    <source>
        <dbReference type="Proteomes" id="UP000267096"/>
    </source>
</evidence>
<gene>
    <name evidence="1" type="ORF">ASIM_LOCUS9567</name>
</gene>
<organism evidence="3">
    <name type="scientific">Anisakis simplex</name>
    <name type="common">Herring worm</name>
    <dbReference type="NCBI Taxonomy" id="6269"/>
    <lineage>
        <taxon>Eukaryota</taxon>
        <taxon>Metazoa</taxon>
        <taxon>Ecdysozoa</taxon>
        <taxon>Nematoda</taxon>
        <taxon>Chromadorea</taxon>
        <taxon>Rhabditida</taxon>
        <taxon>Spirurina</taxon>
        <taxon>Ascaridomorpha</taxon>
        <taxon>Ascaridoidea</taxon>
        <taxon>Anisakidae</taxon>
        <taxon>Anisakis</taxon>
        <taxon>Anisakis simplex complex</taxon>
    </lineage>
</organism>
<sequence length="67" mass="7570">MCNDRVDEVITSFQPKTIPKYTLESLLPEIEAAFSAETVEEVIDRLSTSESDFARKQLAVISKMVFT</sequence>
<reference evidence="3" key="1">
    <citation type="submission" date="2017-02" db="UniProtKB">
        <authorList>
            <consortium name="WormBaseParasite"/>
        </authorList>
    </citation>
    <scope>IDENTIFICATION</scope>
</reference>
<evidence type="ECO:0000313" key="1">
    <source>
        <dbReference type="EMBL" id="VDK40423.1"/>
    </source>
</evidence>
<dbReference type="Gene3D" id="3.90.226.10">
    <property type="entry name" value="2-enoyl-CoA Hydratase, Chain A, domain 1"/>
    <property type="match status" value="1"/>
</dbReference>
<proteinExistence type="predicted"/>
<evidence type="ECO:0000313" key="3">
    <source>
        <dbReference type="WBParaSite" id="ASIM_0000982901-mRNA-1"/>
    </source>
</evidence>
<accession>A0A0M3JQ78</accession>
<keyword evidence="2" id="KW-1185">Reference proteome</keyword>
<dbReference type="WBParaSite" id="ASIM_0000982901-mRNA-1">
    <property type="protein sequence ID" value="ASIM_0000982901-mRNA-1"/>
    <property type="gene ID" value="ASIM_0000982901"/>
</dbReference>
<dbReference type="EMBL" id="UYRR01029734">
    <property type="protein sequence ID" value="VDK40423.1"/>
    <property type="molecule type" value="Genomic_DNA"/>
</dbReference>
<dbReference type="Proteomes" id="UP000267096">
    <property type="component" value="Unassembled WGS sequence"/>
</dbReference>